<dbReference type="Gene3D" id="2.120.10.80">
    <property type="entry name" value="Kelch-type beta propeller"/>
    <property type="match status" value="1"/>
</dbReference>
<dbReference type="Pfam" id="PF24681">
    <property type="entry name" value="Kelch_KLHDC2_KLHL20_DRC7"/>
    <property type="match status" value="1"/>
</dbReference>
<keyword evidence="2" id="KW-0677">Repeat</keyword>
<name>A0AAP0IGK8_9MAGN</name>
<accession>A0AAP0IGK8</accession>
<dbReference type="SUPFAM" id="SSF117281">
    <property type="entry name" value="Kelch motif"/>
    <property type="match status" value="1"/>
</dbReference>
<evidence type="ECO:0000256" key="1">
    <source>
        <dbReference type="ARBA" id="ARBA00022441"/>
    </source>
</evidence>
<evidence type="ECO:0000313" key="4">
    <source>
        <dbReference type="EMBL" id="KAK9114750.1"/>
    </source>
</evidence>
<dbReference type="InterPro" id="IPR015915">
    <property type="entry name" value="Kelch-typ_b-propeller"/>
</dbReference>
<proteinExistence type="predicted"/>
<dbReference type="Proteomes" id="UP001420932">
    <property type="component" value="Unassembled WGS sequence"/>
</dbReference>
<feature type="region of interest" description="Disordered" evidence="3">
    <location>
        <begin position="203"/>
        <end position="272"/>
    </location>
</feature>
<evidence type="ECO:0000313" key="5">
    <source>
        <dbReference type="Proteomes" id="UP001420932"/>
    </source>
</evidence>
<sequence length="272" mass="30673">MHFAGSVIRPISEEPYLNLEVVIFGGLVDKQFLGDLTVYDAELLGLAEVFDCEELAIGLRDDRLLILVKKCLILLTTIIFALIRRDFHVAVAIDCHIFIFGGRYGGKRYRGWDGKKWLSDVYVLDTISELAMSGSLPPPRCGHTVTMVEKRLLVFGGRGSKRSYWLLLIGFDILVFDRVQIAAEQGQDANTWRSILRVSDGREERAERVSGGREEREERDPDSERGAERVSGGREERAERVSGGREDRAEREERVSGGRREGGESERREGGE</sequence>
<organism evidence="4 5">
    <name type="scientific">Stephania yunnanensis</name>
    <dbReference type="NCBI Taxonomy" id="152371"/>
    <lineage>
        <taxon>Eukaryota</taxon>
        <taxon>Viridiplantae</taxon>
        <taxon>Streptophyta</taxon>
        <taxon>Embryophyta</taxon>
        <taxon>Tracheophyta</taxon>
        <taxon>Spermatophyta</taxon>
        <taxon>Magnoliopsida</taxon>
        <taxon>Ranunculales</taxon>
        <taxon>Menispermaceae</taxon>
        <taxon>Menispermoideae</taxon>
        <taxon>Cissampelideae</taxon>
        <taxon>Stephania</taxon>
    </lineage>
</organism>
<dbReference type="EMBL" id="JBBNAF010000009">
    <property type="protein sequence ID" value="KAK9114750.1"/>
    <property type="molecule type" value="Genomic_DNA"/>
</dbReference>
<dbReference type="PANTHER" id="PTHR46647">
    <property type="entry name" value="RAB9 EFFECTOR PROTEIN WITH KELCH MOTIFS"/>
    <property type="match status" value="1"/>
</dbReference>
<keyword evidence="5" id="KW-1185">Reference proteome</keyword>
<evidence type="ECO:0000256" key="2">
    <source>
        <dbReference type="ARBA" id="ARBA00022737"/>
    </source>
</evidence>
<dbReference type="InterPro" id="IPR052124">
    <property type="entry name" value="Rab9_kelch_effector"/>
</dbReference>
<reference evidence="4 5" key="1">
    <citation type="submission" date="2024-01" db="EMBL/GenBank/DDBJ databases">
        <title>Genome assemblies of Stephania.</title>
        <authorList>
            <person name="Yang L."/>
        </authorList>
    </citation>
    <scope>NUCLEOTIDE SEQUENCE [LARGE SCALE GENOMIC DNA]</scope>
    <source>
        <strain evidence="4">YNDBR</strain>
        <tissue evidence="4">Leaf</tissue>
    </source>
</reference>
<dbReference type="AlphaFoldDB" id="A0AAP0IGK8"/>
<evidence type="ECO:0000256" key="3">
    <source>
        <dbReference type="SAM" id="MobiDB-lite"/>
    </source>
</evidence>
<comment type="caution">
    <text evidence="4">The sequence shown here is derived from an EMBL/GenBank/DDBJ whole genome shotgun (WGS) entry which is preliminary data.</text>
</comment>
<protein>
    <submittedName>
        <fullName evidence="4">Uncharacterized protein</fullName>
    </submittedName>
</protein>
<dbReference type="PANTHER" id="PTHR46647:SF1">
    <property type="entry name" value="RAB9 EFFECTOR PROTEIN WITH KELCH MOTIFS"/>
    <property type="match status" value="1"/>
</dbReference>
<gene>
    <name evidence="4" type="ORF">Syun_021547</name>
</gene>
<keyword evidence="1" id="KW-0880">Kelch repeat</keyword>